<comment type="pathway">
    <text evidence="2 13">Glycolipid biosynthesis; lipid IV(A) biosynthesis; lipid IV(A) from (3R)-3-hydroxytetradecanoyl-[acyl-carrier-protein] and UDP-N-acetyl-alpha-D-glucosamine: step 6/6.</text>
</comment>
<reference evidence="14 15" key="1">
    <citation type="submission" date="2020-08" db="EMBL/GenBank/DDBJ databases">
        <title>Novel species isolated from subtropical streams in China.</title>
        <authorList>
            <person name="Lu H."/>
        </authorList>
    </citation>
    <scope>NUCLEOTIDE SEQUENCE [LARGE SCALE GENOMIC DNA]</scope>
    <source>
        <strain evidence="14 15">CCTCC AB 2015119</strain>
    </source>
</reference>
<dbReference type="SUPFAM" id="SSF52540">
    <property type="entry name" value="P-loop containing nucleoside triphosphate hydrolases"/>
    <property type="match status" value="1"/>
</dbReference>
<keyword evidence="9 13" id="KW-0418">Kinase</keyword>
<dbReference type="RefSeq" id="WP_190479432.1">
    <property type="nucleotide sequence ID" value="NZ_JACOFT010000003.1"/>
</dbReference>
<evidence type="ECO:0000256" key="11">
    <source>
        <dbReference type="ARBA" id="ARBA00023098"/>
    </source>
</evidence>
<dbReference type="EMBL" id="JACOFT010000003">
    <property type="protein sequence ID" value="MBC3811935.1"/>
    <property type="molecule type" value="Genomic_DNA"/>
</dbReference>
<evidence type="ECO:0000256" key="12">
    <source>
        <dbReference type="ARBA" id="ARBA00029757"/>
    </source>
</evidence>
<keyword evidence="11 13" id="KW-0443">Lipid metabolism</keyword>
<gene>
    <name evidence="13" type="primary">lpxK</name>
    <name evidence="14" type="ORF">H8K26_10815</name>
</gene>
<evidence type="ECO:0000313" key="15">
    <source>
        <dbReference type="Proteomes" id="UP000637632"/>
    </source>
</evidence>
<keyword evidence="5 13" id="KW-0444">Lipid biosynthesis</keyword>
<dbReference type="PANTHER" id="PTHR42724">
    <property type="entry name" value="TETRAACYLDISACCHARIDE 4'-KINASE"/>
    <property type="match status" value="1"/>
</dbReference>
<dbReference type="HAMAP" id="MF_00409">
    <property type="entry name" value="LpxK"/>
    <property type="match status" value="1"/>
</dbReference>
<organism evidence="14 15">
    <name type="scientific">Undibacterium aquatile</name>
    <dbReference type="NCBI Taxonomy" id="1537398"/>
    <lineage>
        <taxon>Bacteria</taxon>
        <taxon>Pseudomonadati</taxon>
        <taxon>Pseudomonadota</taxon>
        <taxon>Betaproteobacteria</taxon>
        <taxon>Burkholderiales</taxon>
        <taxon>Oxalobacteraceae</taxon>
        <taxon>Undibacterium</taxon>
    </lineage>
</organism>
<comment type="similarity">
    <text evidence="13">Belongs to the LpxK family.</text>
</comment>
<comment type="function">
    <text evidence="1 13">Transfers the gamma-phosphate of ATP to the 4'-position of a tetraacyldisaccharide 1-phosphate intermediate (termed DS-1-P) to form tetraacyldisaccharide 1,4'-bis-phosphate (lipid IVA).</text>
</comment>
<dbReference type="Pfam" id="PF02606">
    <property type="entry name" value="LpxK"/>
    <property type="match status" value="1"/>
</dbReference>
<dbReference type="PANTHER" id="PTHR42724:SF1">
    <property type="entry name" value="TETRAACYLDISACCHARIDE 4'-KINASE, MITOCHONDRIAL-RELATED"/>
    <property type="match status" value="1"/>
</dbReference>
<evidence type="ECO:0000256" key="6">
    <source>
        <dbReference type="ARBA" id="ARBA00022556"/>
    </source>
</evidence>
<evidence type="ECO:0000256" key="13">
    <source>
        <dbReference type="HAMAP-Rule" id="MF_00409"/>
    </source>
</evidence>
<evidence type="ECO:0000256" key="8">
    <source>
        <dbReference type="ARBA" id="ARBA00022741"/>
    </source>
</evidence>
<dbReference type="GO" id="GO:0009029">
    <property type="term" value="F:lipid-A 4'-kinase activity"/>
    <property type="evidence" value="ECO:0007669"/>
    <property type="project" value="UniProtKB-EC"/>
</dbReference>
<keyword evidence="8 13" id="KW-0547">Nucleotide-binding</keyword>
<evidence type="ECO:0000256" key="10">
    <source>
        <dbReference type="ARBA" id="ARBA00022840"/>
    </source>
</evidence>
<protein>
    <recommendedName>
        <fullName evidence="4 13">Tetraacyldisaccharide 4'-kinase</fullName>
        <ecNumber evidence="3 13">2.7.1.130</ecNumber>
    </recommendedName>
    <alternativeName>
        <fullName evidence="12 13">Lipid A 4'-kinase</fullName>
    </alternativeName>
</protein>
<evidence type="ECO:0000256" key="5">
    <source>
        <dbReference type="ARBA" id="ARBA00022516"/>
    </source>
</evidence>
<comment type="catalytic activity">
    <reaction evidence="13">
        <text>a lipid A disaccharide + ATP = a lipid IVA + ADP + H(+)</text>
        <dbReference type="Rhea" id="RHEA:67840"/>
        <dbReference type="ChEBI" id="CHEBI:15378"/>
        <dbReference type="ChEBI" id="CHEBI:30616"/>
        <dbReference type="ChEBI" id="CHEBI:176343"/>
        <dbReference type="ChEBI" id="CHEBI:176425"/>
        <dbReference type="ChEBI" id="CHEBI:456216"/>
        <dbReference type="EC" id="2.7.1.130"/>
    </reaction>
</comment>
<evidence type="ECO:0000256" key="9">
    <source>
        <dbReference type="ARBA" id="ARBA00022777"/>
    </source>
</evidence>
<feature type="binding site" evidence="13">
    <location>
        <begin position="62"/>
        <end position="69"/>
    </location>
    <ligand>
        <name>ATP</name>
        <dbReference type="ChEBI" id="CHEBI:30616"/>
    </ligand>
</feature>
<comment type="caution">
    <text evidence="14">The sequence shown here is derived from an EMBL/GenBank/DDBJ whole genome shotgun (WGS) entry which is preliminary data.</text>
</comment>
<name>A0ABR6XGP8_9BURK</name>
<proteinExistence type="inferred from homology"/>
<dbReference type="InterPro" id="IPR027417">
    <property type="entry name" value="P-loop_NTPase"/>
</dbReference>
<dbReference type="InterPro" id="IPR003758">
    <property type="entry name" value="LpxK"/>
</dbReference>
<keyword evidence="6 13" id="KW-0441">Lipid A biosynthesis</keyword>
<evidence type="ECO:0000256" key="7">
    <source>
        <dbReference type="ARBA" id="ARBA00022679"/>
    </source>
</evidence>
<evidence type="ECO:0000313" key="14">
    <source>
        <dbReference type="EMBL" id="MBC3811935.1"/>
    </source>
</evidence>
<evidence type="ECO:0000256" key="1">
    <source>
        <dbReference type="ARBA" id="ARBA00002274"/>
    </source>
</evidence>
<accession>A0ABR6XGP8</accession>
<evidence type="ECO:0000256" key="3">
    <source>
        <dbReference type="ARBA" id="ARBA00012071"/>
    </source>
</evidence>
<dbReference type="NCBIfam" id="TIGR00682">
    <property type="entry name" value="lpxK"/>
    <property type="match status" value="1"/>
</dbReference>
<keyword evidence="15" id="KW-1185">Reference proteome</keyword>
<keyword evidence="7 13" id="KW-0808">Transferase</keyword>
<evidence type="ECO:0000256" key="4">
    <source>
        <dbReference type="ARBA" id="ARBA00016436"/>
    </source>
</evidence>
<dbReference type="Proteomes" id="UP000637632">
    <property type="component" value="Unassembled WGS sequence"/>
</dbReference>
<keyword evidence="10 13" id="KW-0067">ATP-binding</keyword>
<evidence type="ECO:0000256" key="2">
    <source>
        <dbReference type="ARBA" id="ARBA00004870"/>
    </source>
</evidence>
<dbReference type="EC" id="2.7.1.130" evidence="3 13"/>
<sequence length="347" mass="37504">MRVWLESWLLQAWQKRGVVACLLWPLSRLFQLIVTFRFGLFVLGYKPQAKLSVPVIVVGNIYVGGTGKTPLVIWLVQQLQAAGYRPGVISRGYGAQADNVTLLTAGALASQVGDEPLLIAQRTGVPVAVGRDRVAAGRALLASHTDVDILIADDGLQHYFLARDIEIMLFDQRGAGNGWMLPAGPLREPVQRRRDFTVLNAPAEISAAAVPGIPADAVRMQLQAQQAYQLAEPECRQPLANFAAKRLCAVAGIGHPQRFFTTLVNAGLQCEGVALPDHFAFDAATFQAIAADCILITEKDAVKCRQIPALQNDARIWVVPVEAQLGGTFAADLLQMISEKKHGSSPA</sequence>